<dbReference type="GO" id="GO:0016987">
    <property type="term" value="F:sigma factor activity"/>
    <property type="evidence" value="ECO:0007669"/>
    <property type="project" value="UniProtKB-KW"/>
</dbReference>
<proteinExistence type="inferred from homology"/>
<dbReference type="Gene3D" id="1.10.1740.10">
    <property type="match status" value="1"/>
</dbReference>
<keyword evidence="3" id="KW-0731">Sigma factor</keyword>
<keyword evidence="2" id="KW-0805">Transcription regulation</keyword>
<keyword evidence="4" id="KW-0804">Transcription</keyword>
<dbReference type="SUPFAM" id="SSF88659">
    <property type="entry name" value="Sigma3 and sigma4 domains of RNA polymerase sigma factors"/>
    <property type="match status" value="1"/>
</dbReference>
<dbReference type="Pfam" id="PF04542">
    <property type="entry name" value="Sigma70_r2"/>
    <property type="match status" value="1"/>
</dbReference>
<name>A0A9X3N814_9ACTN</name>
<keyword evidence="8" id="KW-1185">Reference proteome</keyword>
<dbReference type="PANTHER" id="PTHR43133:SF61">
    <property type="entry name" value="ECF RNA POLYMERASE SIGMA FACTOR SIGC"/>
    <property type="match status" value="1"/>
</dbReference>
<gene>
    <name evidence="7" type="ORF">OJ997_15170</name>
</gene>
<dbReference type="NCBIfam" id="TIGR02937">
    <property type="entry name" value="sigma70-ECF"/>
    <property type="match status" value="1"/>
</dbReference>
<dbReference type="GO" id="GO:0006352">
    <property type="term" value="P:DNA-templated transcription initiation"/>
    <property type="evidence" value="ECO:0007669"/>
    <property type="project" value="InterPro"/>
</dbReference>
<comment type="similarity">
    <text evidence="1">Belongs to the sigma-70 factor family. ECF subfamily.</text>
</comment>
<dbReference type="Pfam" id="PF08281">
    <property type="entry name" value="Sigma70_r4_2"/>
    <property type="match status" value="1"/>
</dbReference>
<dbReference type="InterPro" id="IPR036388">
    <property type="entry name" value="WH-like_DNA-bd_sf"/>
</dbReference>
<evidence type="ECO:0000256" key="1">
    <source>
        <dbReference type="ARBA" id="ARBA00010641"/>
    </source>
</evidence>
<dbReference type="EMBL" id="JAPDDP010000024">
    <property type="protein sequence ID" value="MDA0181645.1"/>
    <property type="molecule type" value="Genomic_DNA"/>
</dbReference>
<dbReference type="InterPro" id="IPR013249">
    <property type="entry name" value="RNA_pol_sigma70_r4_t2"/>
</dbReference>
<dbReference type="InterPro" id="IPR014284">
    <property type="entry name" value="RNA_pol_sigma-70_dom"/>
</dbReference>
<evidence type="ECO:0000256" key="3">
    <source>
        <dbReference type="ARBA" id="ARBA00023082"/>
    </source>
</evidence>
<dbReference type="AlphaFoldDB" id="A0A9X3N814"/>
<dbReference type="GO" id="GO:0003677">
    <property type="term" value="F:DNA binding"/>
    <property type="evidence" value="ECO:0007669"/>
    <property type="project" value="InterPro"/>
</dbReference>
<reference evidence="7" key="1">
    <citation type="submission" date="2022-10" db="EMBL/GenBank/DDBJ databases">
        <title>The WGS of Solirubrobacter phytolaccae KCTC 29190.</title>
        <authorList>
            <person name="Jiang Z."/>
        </authorList>
    </citation>
    <scope>NUCLEOTIDE SEQUENCE</scope>
    <source>
        <strain evidence="7">KCTC 29190</strain>
    </source>
</reference>
<organism evidence="7 8">
    <name type="scientific">Solirubrobacter phytolaccae</name>
    <dbReference type="NCBI Taxonomy" id="1404360"/>
    <lineage>
        <taxon>Bacteria</taxon>
        <taxon>Bacillati</taxon>
        <taxon>Actinomycetota</taxon>
        <taxon>Thermoleophilia</taxon>
        <taxon>Solirubrobacterales</taxon>
        <taxon>Solirubrobacteraceae</taxon>
        <taxon>Solirubrobacter</taxon>
    </lineage>
</organism>
<dbReference type="SUPFAM" id="SSF88946">
    <property type="entry name" value="Sigma2 domain of RNA polymerase sigma factors"/>
    <property type="match status" value="1"/>
</dbReference>
<evidence type="ECO:0000256" key="2">
    <source>
        <dbReference type="ARBA" id="ARBA00023015"/>
    </source>
</evidence>
<dbReference type="Proteomes" id="UP001147653">
    <property type="component" value="Unassembled WGS sequence"/>
</dbReference>
<evidence type="ECO:0000256" key="4">
    <source>
        <dbReference type="ARBA" id="ARBA00023163"/>
    </source>
</evidence>
<sequence>MALTDRELLARADRDPEAFVTFYDRHERAVVAFVGSLVHDPEVTVDVVAETFARAFGARDRFREEASGRAWLLGIARHVVFASWRRGRVERDARKELEMRALAVSDETVRSVERAVLESEEAVVAAWLADLPEEQREAVRRRVLAEDDYDTIAADLECSEAVVRKRVSRGLATLRRTRAEGER</sequence>
<protein>
    <submittedName>
        <fullName evidence="7">RNA polymerase sigma factor</fullName>
    </submittedName>
</protein>
<evidence type="ECO:0000259" key="6">
    <source>
        <dbReference type="Pfam" id="PF08281"/>
    </source>
</evidence>
<feature type="domain" description="RNA polymerase sigma-70 region 2" evidence="5">
    <location>
        <begin position="22"/>
        <end position="87"/>
    </location>
</feature>
<dbReference type="InterPro" id="IPR007627">
    <property type="entry name" value="RNA_pol_sigma70_r2"/>
</dbReference>
<dbReference type="InterPro" id="IPR013324">
    <property type="entry name" value="RNA_pol_sigma_r3/r4-like"/>
</dbReference>
<dbReference type="InterPro" id="IPR039425">
    <property type="entry name" value="RNA_pol_sigma-70-like"/>
</dbReference>
<evidence type="ECO:0000313" key="8">
    <source>
        <dbReference type="Proteomes" id="UP001147653"/>
    </source>
</evidence>
<dbReference type="Gene3D" id="1.10.10.10">
    <property type="entry name" value="Winged helix-like DNA-binding domain superfamily/Winged helix DNA-binding domain"/>
    <property type="match status" value="1"/>
</dbReference>
<feature type="domain" description="RNA polymerase sigma factor 70 region 4 type 2" evidence="6">
    <location>
        <begin position="128"/>
        <end position="174"/>
    </location>
</feature>
<evidence type="ECO:0000259" key="5">
    <source>
        <dbReference type="Pfam" id="PF04542"/>
    </source>
</evidence>
<evidence type="ECO:0000313" key="7">
    <source>
        <dbReference type="EMBL" id="MDA0181645.1"/>
    </source>
</evidence>
<dbReference type="InterPro" id="IPR013325">
    <property type="entry name" value="RNA_pol_sigma_r2"/>
</dbReference>
<dbReference type="RefSeq" id="WP_270025994.1">
    <property type="nucleotide sequence ID" value="NZ_JAPDDP010000024.1"/>
</dbReference>
<dbReference type="PANTHER" id="PTHR43133">
    <property type="entry name" value="RNA POLYMERASE ECF-TYPE SIGMA FACTO"/>
    <property type="match status" value="1"/>
</dbReference>
<accession>A0A9X3N814</accession>
<comment type="caution">
    <text evidence="7">The sequence shown here is derived from an EMBL/GenBank/DDBJ whole genome shotgun (WGS) entry which is preliminary data.</text>
</comment>